<dbReference type="Proteomes" id="UP001152795">
    <property type="component" value="Unassembled WGS sequence"/>
</dbReference>
<protein>
    <submittedName>
        <fullName evidence="1">Uncharacterized protein</fullName>
    </submittedName>
</protein>
<accession>A0A6S7HHK8</accession>
<proteinExistence type="predicted"/>
<sequence>MLSNAIKLLFLAMTLVYVAARPEFEVPESYEMENDEMDREPRLKIPAPILTKPLWPCPFDCGKVCVVKYPFTSGNPPVSNIFYICHKAVHDCCKKACYSYQKCLLTKPEWACYADTLDYICKCRSISKPKFPFLETKGQKKTQ</sequence>
<evidence type="ECO:0000313" key="2">
    <source>
        <dbReference type="Proteomes" id="UP001152795"/>
    </source>
</evidence>
<dbReference type="AlphaFoldDB" id="A0A6S7HHK8"/>
<comment type="caution">
    <text evidence="1">The sequence shown here is derived from an EMBL/GenBank/DDBJ whole genome shotgun (WGS) entry which is preliminary data.</text>
</comment>
<organism evidence="1 2">
    <name type="scientific">Paramuricea clavata</name>
    <name type="common">Red gorgonian</name>
    <name type="synonym">Violescent sea-whip</name>
    <dbReference type="NCBI Taxonomy" id="317549"/>
    <lineage>
        <taxon>Eukaryota</taxon>
        <taxon>Metazoa</taxon>
        <taxon>Cnidaria</taxon>
        <taxon>Anthozoa</taxon>
        <taxon>Octocorallia</taxon>
        <taxon>Malacalcyonacea</taxon>
        <taxon>Plexauridae</taxon>
        <taxon>Paramuricea</taxon>
    </lineage>
</organism>
<name>A0A6S7HHK8_PARCT</name>
<dbReference type="EMBL" id="CACRXK020004401">
    <property type="protein sequence ID" value="CAB4002620.1"/>
    <property type="molecule type" value="Genomic_DNA"/>
</dbReference>
<keyword evidence="2" id="KW-1185">Reference proteome</keyword>
<gene>
    <name evidence="1" type="ORF">PACLA_8A013818</name>
</gene>
<evidence type="ECO:0000313" key="1">
    <source>
        <dbReference type="EMBL" id="CAB4002620.1"/>
    </source>
</evidence>
<reference evidence="1" key="1">
    <citation type="submission" date="2020-04" db="EMBL/GenBank/DDBJ databases">
        <authorList>
            <person name="Alioto T."/>
            <person name="Alioto T."/>
            <person name="Gomez Garrido J."/>
        </authorList>
    </citation>
    <scope>NUCLEOTIDE SEQUENCE</scope>
    <source>
        <strain evidence="1">A484AB</strain>
    </source>
</reference>